<dbReference type="Proteomes" id="UP000502677">
    <property type="component" value="Chromosome"/>
</dbReference>
<dbReference type="RefSeq" id="WP_166292337.1">
    <property type="nucleotide sequence ID" value="NZ_CP049863.1"/>
</dbReference>
<feature type="domain" description="Phage shock protein PspC N-terminal" evidence="7">
    <location>
        <begin position="5"/>
        <end position="60"/>
    </location>
</feature>
<organism evidence="8 9">
    <name type="scientific">Leucobacter viscericola</name>
    <dbReference type="NCBI Taxonomy" id="2714935"/>
    <lineage>
        <taxon>Bacteria</taxon>
        <taxon>Bacillati</taxon>
        <taxon>Actinomycetota</taxon>
        <taxon>Actinomycetes</taxon>
        <taxon>Micrococcales</taxon>
        <taxon>Microbacteriaceae</taxon>
        <taxon>Leucobacter</taxon>
    </lineage>
</organism>
<feature type="region of interest" description="Disordered" evidence="4">
    <location>
        <begin position="414"/>
        <end position="465"/>
    </location>
</feature>
<keyword evidence="9" id="KW-1185">Reference proteome</keyword>
<evidence type="ECO:0000256" key="3">
    <source>
        <dbReference type="ARBA" id="ARBA00023012"/>
    </source>
</evidence>
<dbReference type="KEGG" id="lvi:G7068_12905"/>
<feature type="transmembrane region" description="Helical" evidence="5">
    <location>
        <begin position="188"/>
        <end position="206"/>
    </location>
</feature>
<gene>
    <name evidence="8" type="ORF">G7068_12905</name>
</gene>
<protein>
    <submittedName>
        <fullName evidence="8">PspC domain-containing protein</fullName>
    </submittedName>
</protein>
<feature type="domain" description="Histidine kinase/HSP90-like ATPase" evidence="6">
    <location>
        <begin position="347"/>
        <end position="436"/>
    </location>
</feature>
<keyword evidence="5" id="KW-0812">Transmembrane</keyword>
<keyword evidence="1" id="KW-0808">Transferase</keyword>
<dbReference type="Gene3D" id="3.30.565.10">
    <property type="entry name" value="Histidine kinase-like ATPase, C-terminal domain"/>
    <property type="match status" value="1"/>
</dbReference>
<evidence type="ECO:0000259" key="6">
    <source>
        <dbReference type="Pfam" id="PF02518"/>
    </source>
</evidence>
<reference evidence="8 9" key="1">
    <citation type="submission" date="2020-03" db="EMBL/GenBank/DDBJ databases">
        <title>Leucobacter sp. nov., isolated from beetles.</title>
        <authorList>
            <person name="Hyun D.-W."/>
            <person name="Bae J.-W."/>
        </authorList>
    </citation>
    <scope>NUCLEOTIDE SEQUENCE [LARGE SCALE GENOMIC DNA]</scope>
    <source>
        <strain evidence="8 9">HDW9C</strain>
    </source>
</reference>
<evidence type="ECO:0000259" key="7">
    <source>
        <dbReference type="Pfam" id="PF04024"/>
    </source>
</evidence>
<evidence type="ECO:0000313" key="8">
    <source>
        <dbReference type="EMBL" id="QIK63997.1"/>
    </source>
</evidence>
<dbReference type="InterPro" id="IPR003594">
    <property type="entry name" value="HATPase_dom"/>
</dbReference>
<evidence type="ECO:0000256" key="5">
    <source>
        <dbReference type="SAM" id="Phobius"/>
    </source>
</evidence>
<keyword evidence="5" id="KW-1133">Transmembrane helix</keyword>
<dbReference type="PANTHER" id="PTHR24421:SF61">
    <property type="entry name" value="OXYGEN SENSOR HISTIDINE KINASE NREB"/>
    <property type="match status" value="1"/>
</dbReference>
<feature type="transmembrane region" description="Helical" evidence="5">
    <location>
        <begin position="131"/>
        <end position="151"/>
    </location>
</feature>
<dbReference type="Pfam" id="PF02518">
    <property type="entry name" value="HATPase_c"/>
    <property type="match status" value="1"/>
</dbReference>
<evidence type="ECO:0000256" key="1">
    <source>
        <dbReference type="ARBA" id="ARBA00022679"/>
    </source>
</evidence>
<feature type="transmembrane region" description="Helical" evidence="5">
    <location>
        <begin position="31"/>
        <end position="54"/>
    </location>
</feature>
<feature type="transmembrane region" description="Helical" evidence="5">
    <location>
        <begin position="157"/>
        <end position="176"/>
    </location>
</feature>
<proteinExistence type="predicted"/>
<feature type="compositionally biased region" description="Low complexity" evidence="4">
    <location>
        <begin position="440"/>
        <end position="465"/>
    </location>
</feature>
<dbReference type="GO" id="GO:0016301">
    <property type="term" value="F:kinase activity"/>
    <property type="evidence" value="ECO:0007669"/>
    <property type="project" value="UniProtKB-KW"/>
</dbReference>
<evidence type="ECO:0000256" key="4">
    <source>
        <dbReference type="SAM" id="MobiDB-lite"/>
    </source>
</evidence>
<evidence type="ECO:0000313" key="9">
    <source>
        <dbReference type="Proteomes" id="UP000502677"/>
    </source>
</evidence>
<name>A0A6G7XHZ1_9MICO</name>
<evidence type="ECO:0000256" key="2">
    <source>
        <dbReference type="ARBA" id="ARBA00022777"/>
    </source>
</evidence>
<dbReference type="InterPro" id="IPR007168">
    <property type="entry name" value="Phageshock_PspC_N"/>
</dbReference>
<dbReference type="InterPro" id="IPR050482">
    <property type="entry name" value="Sensor_HK_TwoCompSys"/>
</dbReference>
<keyword evidence="2" id="KW-0418">Kinase</keyword>
<dbReference type="Pfam" id="PF04024">
    <property type="entry name" value="PspC"/>
    <property type="match status" value="1"/>
</dbReference>
<dbReference type="SUPFAM" id="SSF55874">
    <property type="entry name" value="ATPase domain of HSP90 chaperone/DNA topoisomerase II/histidine kinase"/>
    <property type="match status" value="1"/>
</dbReference>
<dbReference type="PANTHER" id="PTHR24421">
    <property type="entry name" value="NITRATE/NITRITE SENSOR PROTEIN NARX-RELATED"/>
    <property type="match status" value="1"/>
</dbReference>
<feature type="transmembrane region" description="Helical" evidence="5">
    <location>
        <begin position="212"/>
        <end position="235"/>
    </location>
</feature>
<dbReference type="CDD" id="cd16917">
    <property type="entry name" value="HATPase_UhpB-NarQ-NarX-like"/>
    <property type="match status" value="1"/>
</dbReference>
<accession>A0A6G7XHZ1</accession>
<dbReference type="AlphaFoldDB" id="A0A6G7XHZ1"/>
<dbReference type="GO" id="GO:0000160">
    <property type="term" value="P:phosphorelay signal transduction system"/>
    <property type="evidence" value="ECO:0007669"/>
    <property type="project" value="UniProtKB-KW"/>
</dbReference>
<sequence>MATVPLTRSRDDRVVAGVCSGLATHLSLPVMAVRIGMLVLALFGGAGALLYLWLWITVPAQGETDGIVPLRRALTRPAEHQSAETTQGSSPTLPPLLAGKAAFSGSDGEPQGAPASEGAAPSRSRWPIAELLLGACLLVAGVGLVLSQLGVQINLELILPAMAVLVGVGLTWWQIADRDRPDRNQVPRVMGALALVAVGVLMFFVTAREPSVWTVVAAAVAVLAGVALAIAPWVLRVNRELMAERAARARESERAEIAAHLHDSVLQTLALIQQRSEPGSEVSRLARRQERELREWLFRTADGAPAEQLEAVDAELRGHAAALENEHAVRFEIVAVGVGDGVVAPAPLVAAAREAMLNAARHAGGDVTVYLEVTPDRLTIDVTDRGPGMDVEALPEGRMGVRESILGRMERAGGTAKIVPGPGGNGTAVRLSLPRDQELAAGQPTETQTTTSSHTATATEGETHE</sequence>
<keyword evidence="3" id="KW-0902">Two-component regulatory system</keyword>
<dbReference type="InterPro" id="IPR036890">
    <property type="entry name" value="HATPase_C_sf"/>
</dbReference>
<dbReference type="EMBL" id="CP049863">
    <property type="protein sequence ID" value="QIK63997.1"/>
    <property type="molecule type" value="Genomic_DNA"/>
</dbReference>
<keyword evidence="5" id="KW-0472">Membrane</keyword>